<dbReference type="AlphaFoldDB" id="A0A853CER2"/>
<evidence type="ECO:0000313" key="2">
    <source>
        <dbReference type="Proteomes" id="UP000541969"/>
    </source>
</evidence>
<dbReference type="Proteomes" id="UP000541969">
    <property type="component" value="Unassembled WGS sequence"/>
</dbReference>
<accession>A0A853CER2</accession>
<gene>
    <name evidence="1" type="ORF">GGQ55_002632</name>
</gene>
<protein>
    <submittedName>
        <fullName evidence="1">Uncharacterized protein</fullName>
    </submittedName>
</protein>
<evidence type="ECO:0000313" key="1">
    <source>
        <dbReference type="EMBL" id="NYJ06354.1"/>
    </source>
</evidence>
<dbReference type="RefSeq" id="WP_179717414.1">
    <property type="nucleotide sequence ID" value="NZ_JACBZT010000001.1"/>
</dbReference>
<proteinExistence type="predicted"/>
<dbReference type="EMBL" id="JACBZT010000001">
    <property type="protein sequence ID" value="NYJ06354.1"/>
    <property type="molecule type" value="Genomic_DNA"/>
</dbReference>
<keyword evidence="2" id="KW-1185">Reference proteome</keyword>
<name>A0A853CER2_9ACTN</name>
<sequence length="254" mass="27156">MRDGPFGRSSLGLLQRLRPEPVDVDDLRDAIDAVLPDLATAQLRISVVDRAADGPVVVLEEDERYLRVHLADLAADMTDAGVRATPEAIEAALVAWVDRRPVSDEAAAIAGIAVLDWADATETRIGWRVVVRRRDVLVPWTPSAAVDLRLLHRVRSAALGRADAVELDLRIEGPVGLWSHPTAPLLATAGLVAPERMIARTAAAGLELAEMSVVVTPRRPVACAGPAVAARLAGETGEACVILPWRALADLPWT</sequence>
<comment type="caution">
    <text evidence="1">The sequence shown here is derived from an EMBL/GenBank/DDBJ whole genome shotgun (WGS) entry which is preliminary data.</text>
</comment>
<organism evidence="1 2">
    <name type="scientific">Petropleomorpha daqingensis</name>
    <dbReference type="NCBI Taxonomy" id="2026353"/>
    <lineage>
        <taxon>Bacteria</taxon>
        <taxon>Bacillati</taxon>
        <taxon>Actinomycetota</taxon>
        <taxon>Actinomycetes</taxon>
        <taxon>Geodermatophilales</taxon>
        <taxon>Geodermatophilaceae</taxon>
        <taxon>Petropleomorpha</taxon>
    </lineage>
</organism>
<reference evidence="1 2" key="1">
    <citation type="submission" date="2020-07" db="EMBL/GenBank/DDBJ databases">
        <title>Sequencing the genomes of 1000 actinobacteria strains.</title>
        <authorList>
            <person name="Klenk H.-P."/>
        </authorList>
    </citation>
    <scope>NUCLEOTIDE SEQUENCE [LARGE SCALE GENOMIC DNA]</scope>
    <source>
        <strain evidence="1 2">DSM 104001</strain>
    </source>
</reference>